<accession>A0A9Q1GI38</accession>
<dbReference type="SUPFAM" id="SSF50729">
    <property type="entry name" value="PH domain-like"/>
    <property type="match status" value="1"/>
</dbReference>
<dbReference type="AlphaFoldDB" id="A0A9Q1GI38"/>
<dbReference type="GO" id="GO:0007528">
    <property type="term" value="P:neuromuscular junction development"/>
    <property type="evidence" value="ECO:0007669"/>
    <property type="project" value="TreeGrafter"/>
</dbReference>
<dbReference type="InterPro" id="IPR037746">
    <property type="entry name" value="Dok-7"/>
</dbReference>
<gene>
    <name evidence="3" type="ORF">SKAU_G00039400</name>
</gene>
<feature type="domain" description="IRS-type PTB" evidence="2">
    <location>
        <begin position="113"/>
        <end position="182"/>
    </location>
</feature>
<organism evidence="3 4">
    <name type="scientific">Synaphobranchus kaupii</name>
    <name type="common">Kaup's arrowtooth eel</name>
    <dbReference type="NCBI Taxonomy" id="118154"/>
    <lineage>
        <taxon>Eukaryota</taxon>
        <taxon>Metazoa</taxon>
        <taxon>Chordata</taxon>
        <taxon>Craniata</taxon>
        <taxon>Vertebrata</taxon>
        <taxon>Euteleostomi</taxon>
        <taxon>Actinopterygii</taxon>
        <taxon>Neopterygii</taxon>
        <taxon>Teleostei</taxon>
        <taxon>Anguilliformes</taxon>
        <taxon>Synaphobranchidae</taxon>
        <taxon>Synaphobranchus</taxon>
    </lineage>
</organism>
<evidence type="ECO:0000313" key="4">
    <source>
        <dbReference type="Proteomes" id="UP001152622"/>
    </source>
</evidence>
<dbReference type="SMART" id="SM01244">
    <property type="entry name" value="IRS"/>
    <property type="match status" value="1"/>
</dbReference>
<sequence>MEKSGRVGGLRSESPPPVADCLLLQAHKDKSDKTNGLKERWSVTLEDVCGLEPGLSYDGVSYTLSLVCLSQAVVLGFDSKEALLAWDIRICYSLGEVHRFDVGVLPGTKLETGPAILHLCNNLLVITREFPPTVIGQWNLPDLRRYGAVPNGFVFEGGTRCGYWAGVFFLACVEGKQISFLFDCIVRGISPTRVPFGLRPVLPDPSVSPVYLEERLNHEAQELEKRLSLLSHGSQQSSTASSVAGDDRSISSSSDTSDSHSDSSLGSCLAVWAEPVMSPAPAEPAVAPVAADTAPGDGKPCAVVRGGVRPPPKPPCSRRLHEIGRQGSFDSGIATASHSSYSGSFSSYAGSLDIGRGDEFGSLPSPPPNVVPDLDLCTCPPRDPDSEYRVPCSPKNLYDRPRSLFLGLPKGPNLITPKDQTTPAPLSPEPGGGSREPGETSANPIPTSPVPRKQGQALESKSSDTEGPTPQWELHRPPSVALRSLFAACPVCGGLKGTTLWHSGFLPVVAAPENTKDGVLVGSHRHGRLTWEITQKPGETRPQRRDRQSRSNYFRHFPCGPYCRSCETEFTSSKTNGWGRSLCEPTVSSCGEGNELSVSLKCTEGLVYENCAECTKNRSSLLARVHVAAPCSSVCRRPLLVSASRCKGMRRPSCGVPEGNSGEVSRPYAEVQGRGVQCLSAAEGDKRAKRREERRKAGVAYEVTEGQGTEKTVQCEEKSSYEMMARGGQQRLFRETEGAGSAVGPSVRLKPHREHGVAVDPKESYELMVSSFDAPKRCDFMPEDFGGGFLLPLEMAVPDRCRGDGVTYVNIPVSPHV</sequence>
<dbReference type="PANTHER" id="PTHR21636:SF2">
    <property type="entry name" value="PROTEIN DOK-7"/>
    <property type="match status" value="1"/>
</dbReference>
<feature type="compositionally biased region" description="Polar residues" evidence="1">
    <location>
        <begin position="457"/>
        <end position="468"/>
    </location>
</feature>
<dbReference type="GO" id="GO:0019901">
    <property type="term" value="F:protein kinase binding"/>
    <property type="evidence" value="ECO:0007669"/>
    <property type="project" value="InterPro"/>
</dbReference>
<feature type="region of interest" description="Disordered" evidence="1">
    <location>
        <begin position="229"/>
        <end position="263"/>
    </location>
</feature>
<dbReference type="InterPro" id="IPR011993">
    <property type="entry name" value="PH-like_dom_sf"/>
</dbReference>
<protein>
    <recommendedName>
        <fullName evidence="2">IRS-type PTB domain-containing protein</fullName>
    </recommendedName>
</protein>
<dbReference type="CDD" id="cd13165">
    <property type="entry name" value="PTB_DOK7"/>
    <property type="match status" value="1"/>
</dbReference>
<dbReference type="Proteomes" id="UP001152622">
    <property type="component" value="Chromosome 1"/>
</dbReference>
<dbReference type="PANTHER" id="PTHR21636">
    <property type="entry name" value="PROTEIN DOK-7"/>
    <property type="match status" value="1"/>
</dbReference>
<feature type="region of interest" description="Disordered" evidence="1">
    <location>
        <begin position="287"/>
        <end position="318"/>
    </location>
</feature>
<dbReference type="OrthoDB" id="6537982at2759"/>
<keyword evidence="4" id="KW-1185">Reference proteome</keyword>
<reference evidence="3" key="1">
    <citation type="journal article" date="2023" name="Science">
        <title>Genome structures resolve the early diversification of teleost fishes.</title>
        <authorList>
            <person name="Parey E."/>
            <person name="Louis A."/>
            <person name="Montfort J."/>
            <person name="Bouchez O."/>
            <person name="Roques C."/>
            <person name="Iampietro C."/>
            <person name="Lluch J."/>
            <person name="Castinel A."/>
            <person name="Donnadieu C."/>
            <person name="Desvignes T."/>
            <person name="Floi Bucao C."/>
            <person name="Jouanno E."/>
            <person name="Wen M."/>
            <person name="Mejri S."/>
            <person name="Dirks R."/>
            <person name="Jansen H."/>
            <person name="Henkel C."/>
            <person name="Chen W.J."/>
            <person name="Zahm M."/>
            <person name="Cabau C."/>
            <person name="Klopp C."/>
            <person name="Thompson A.W."/>
            <person name="Robinson-Rechavi M."/>
            <person name="Braasch I."/>
            <person name="Lecointre G."/>
            <person name="Bobe J."/>
            <person name="Postlethwait J.H."/>
            <person name="Berthelot C."/>
            <person name="Roest Crollius H."/>
            <person name="Guiguen Y."/>
        </authorList>
    </citation>
    <scope>NUCLEOTIDE SEQUENCE</scope>
    <source>
        <strain evidence="3">WJC10195</strain>
    </source>
</reference>
<evidence type="ECO:0000259" key="2">
    <source>
        <dbReference type="Pfam" id="PF02174"/>
    </source>
</evidence>
<evidence type="ECO:0000313" key="3">
    <source>
        <dbReference type="EMBL" id="KAJ8383162.1"/>
    </source>
</evidence>
<name>A0A9Q1GI38_SYNKA</name>
<dbReference type="InterPro" id="IPR037748">
    <property type="entry name" value="Dok-7_PTB"/>
</dbReference>
<feature type="compositionally biased region" description="Low complexity" evidence="1">
    <location>
        <begin position="287"/>
        <end position="308"/>
    </location>
</feature>
<proteinExistence type="predicted"/>
<evidence type="ECO:0000256" key="1">
    <source>
        <dbReference type="SAM" id="MobiDB-lite"/>
    </source>
</evidence>
<dbReference type="InterPro" id="IPR002404">
    <property type="entry name" value="IRS_PTB"/>
</dbReference>
<dbReference type="Gene3D" id="2.30.29.30">
    <property type="entry name" value="Pleckstrin-homology domain (PH domain)/Phosphotyrosine-binding domain (PTB)"/>
    <property type="match status" value="2"/>
</dbReference>
<feature type="region of interest" description="Disordered" evidence="1">
    <location>
        <begin position="408"/>
        <end position="475"/>
    </location>
</feature>
<comment type="caution">
    <text evidence="3">The sequence shown here is derived from an EMBL/GenBank/DDBJ whole genome shotgun (WGS) entry which is preliminary data.</text>
</comment>
<dbReference type="EMBL" id="JAINUF010000001">
    <property type="protein sequence ID" value="KAJ8383162.1"/>
    <property type="molecule type" value="Genomic_DNA"/>
</dbReference>
<dbReference type="Pfam" id="PF02174">
    <property type="entry name" value="IRS"/>
    <property type="match status" value="1"/>
</dbReference>